<dbReference type="EMBL" id="CP025085">
    <property type="protein sequence ID" value="AUH00978.1"/>
    <property type="molecule type" value="Genomic_DNA"/>
</dbReference>
<evidence type="ECO:0000313" key="3">
    <source>
        <dbReference type="Proteomes" id="UP000017700"/>
    </source>
</evidence>
<accession>A0A2I5T8T3</accession>
<evidence type="ECO:0000313" key="2">
    <source>
        <dbReference type="EMBL" id="AUH05299.1"/>
    </source>
</evidence>
<dbReference type="Proteomes" id="UP000233778">
    <property type="component" value="Chromosome"/>
</dbReference>
<name>A0A2I5T8T3_SERS3</name>
<dbReference type="Proteomes" id="UP000017700">
    <property type="component" value="Chromosome"/>
</dbReference>
<keyword evidence="3" id="KW-1185">Reference proteome</keyword>
<evidence type="ECO:0000313" key="1">
    <source>
        <dbReference type="EMBL" id="AUH00978.1"/>
    </source>
</evidence>
<dbReference type="EMBL" id="CP025084">
    <property type="protein sequence ID" value="AUH05299.1"/>
    <property type="molecule type" value="Genomic_DNA"/>
</dbReference>
<protein>
    <submittedName>
        <fullName evidence="2">Phage tail protein</fullName>
    </submittedName>
</protein>
<dbReference type="KEGG" id="serq:CWC46_14850"/>
<reference evidence="2" key="2">
    <citation type="submission" date="2013-09" db="EMBL/GenBank/DDBJ databases">
        <authorList>
            <person name="Wang G."/>
            <person name="Yang Y."/>
            <person name="Su Y."/>
        </authorList>
    </citation>
    <scope>NUCLEOTIDE SEQUENCE</scope>
    <source>
        <strain evidence="2">ATCC 39006</strain>
    </source>
</reference>
<reference evidence="1 4" key="3">
    <citation type="submission" date="2017-11" db="EMBL/GenBank/DDBJ databases">
        <title>Complete genome sequence of Serratia sp. ATCC 39006 LacA.</title>
        <authorList>
            <person name="Hampton H.G."/>
            <person name="Jackson S.A."/>
            <person name="Jauregui R."/>
            <person name="Poulter G.T.M."/>
            <person name="Salmond G.P.C."/>
            <person name="Fineran P.C."/>
        </authorList>
    </citation>
    <scope>NUCLEOTIDE SEQUENCE [LARGE SCALE GENOMIC DNA]</scope>
    <source>
        <strain evidence="1 4">ATCC 39006</strain>
    </source>
</reference>
<organism evidence="2 3">
    <name type="scientific">Serratia sp. (strain ATCC 39006)</name>
    <name type="common">Prodigiosinella confusarubida</name>
    <dbReference type="NCBI Taxonomy" id="104623"/>
    <lineage>
        <taxon>Bacteria</taxon>
        <taxon>Pseudomonadati</taxon>
        <taxon>Pseudomonadota</taxon>
        <taxon>Gammaproteobacteria</taxon>
        <taxon>Enterobacterales</taxon>
        <taxon>Pectobacteriaceae</taxon>
        <taxon>Prodigiosinella</taxon>
    </lineage>
</organism>
<gene>
    <name evidence="1" type="ORF">CWC46_14850</name>
    <name evidence="2" type="ORF">Ser39006_014855</name>
</gene>
<dbReference type="RefSeq" id="WP_021015772.1">
    <property type="nucleotide sequence ID" value="NZ_CP025084.1"/>
</dbReference>
<dbReference type="InterPro" id="IPR009678">
    <property type="entry name" value="Phage_tail_completion_R"/>
</dbReference>
<dbReference type="STRING" id="104623.Ser39006_02508"/>
<reference evidence="2 3" key="1">
    <citation type="journal article" date="2013" name="Genome Announc.">
        <title>Draft genome sequence of Serratia sp. strain ATCC 39006, a model bacterium for analysis of the biosynthesis and regulation of prodigiosin, a carbapenem, and gas vesicles.</title>
        <authorList>
            <person name="Fineran P.C."/>
            <person name="Iglesias Cans M.C."/>
            <person name="Ramsay J.P."/>
            <person name="Wilf N.M."/>
            <person name="Cossyleon D."/>
            <person name="McNeil M.B."/>
            <person name="Williamson N.R."/>
            <person name="Monson R.E."/>
            <person name="Becher S.A."/>
            <person name="Stanton J.A."/>
            <person name="Brugger K."/>
            <person name="Brown S.D."/>
            <person name="Salmond G.P."/>
        </authorList>
    </citation>
    <scope>NUCLEOTIDE SEQUENCE [LARGE SCALE GENOMIC DNA]</scope>
    <source>
        <strain evidence="2">ATCC 39006</strain>
        <strain evidence="3">ATCC 39006 / SC 11482</strain>
    </source>
</reference>
<proteinExistence type="predicted"/>
<reference evidence="2" key="4">
    <citation type="submission" date="2017-11" db="EMBL/GenBank/DDBJ databases">
        <title>Complete genome sequence of Serratia sp. ATCC 39006.</title>
        <authorList>
            <person name="Hampton H.G."/>
            <person name="Jackson S.A."/>
            <person name="Jauregui R."/>
            <person name="Poulter G.T.M."/>
            <person name="Salmond G.P.C."/>
            <person name="Fineran P.C."/>
        </authorList>
    </citation>
    <scope>NUCLEOTIDE SEQUENCE</scope>
    <source>
        <strain evidence="2">ATCC 39006</strain>
    </source>
</reference>
<evidence type="ECO:0000313" key="4">
    <source>
        <dbReference type="Proteomes" id="UP000233778"/>
    </source>
</evidence>
<dbReference type="AlphaFoldDB" id="A0A2I5T8T3"/>
<dbReference type="Pfam" id="PF06891">
    <property type="entry name" value="P2_Phage_GpR"/>
    <property type="match status" value="1"/>
</dbReference>
<sequence>MQKPQSLRLALNAMFPSLQANPELLQSTIKKGVIASTLATSLSFEYQYKLVLSLNNFSDNLDTLFVTILSWLRTHQPDLMTREAMRNRGFRFNISQNTDGTTAVRITLKLTERNWVREENESLYLTYEPEPTPPEPVTRPMSLYINGNLISQWSK</sequence>
<dbReference type="KEGG" id="sera:Ser39006_014855"/>
<dbReference type="OrthoDB" id="8564199at2"/>